<reference evidence="4 5" key="1">
    <citation type="submission" date="2014-07" db="EMBL/GenBank/DDBJ databases">
        <authorList>
            <person name="McCorrison J."/>
            <person name="Sanka R."/>
            <person name="Torralba M."/>
            <person name="Gillis M."/>
            <person name="Haft D.H."/>
            <person name="Methe B."/>
            <person name="Sutton G."/>
            <person name="Nelson K.E."/>
        </authorList>
    </citation>
    <scope>NUCLEOTIDE SEQUENCE [LARGE SCALE GENOMIC DNA]</scope>
    <source>
        <strain evidence="4 5">DNF00882</strain>
    </source>
</reference>
<dbReference type="SUPFAM" id="SSF52266">
    <property type="entry name" value="SGNH hydrolase"/>
    <property type="match status" value="1"/>
</dbReference>
<feature type="chain" id="PRO_5001916647" description="Sialate O-acetylesterase domain-containing protein" evidence="2">
    <location>
        <begin position="20"/>
        <end position="367"/>
    </location>
</feature>
<feature type="domain" description="Sialate O-acetylesterase" evidence="3">
    <location>
        <begin position="24"/>
        <end position="267"/>
    </location>
</feature>
<dbReference type="GO" id="GO:0016788">
    <property type="term" value="F:hydrolase activity, acting on ester bonds"/>
    <property type="evidence" value="ECO:0007669"/>
    <property type="project" value="UniProtKB-ARBA"/>
</dbReference>
<dbReference type="Pfam" id="PF03629">
    <property type="entry name" value="SASA"/>
    <property type="match status" value="1"/>
</dbReference>
<evidence type="ECO:0000313" key="4">
    <source>
        <dbReference type="EMBL" id="KGF50201.1"/>
    </source>
</evidence>
<accession>A0A096ATZ4</accession>
<dbReference type="RefSeq" id="WP_036882405.1">
    <property type="nucleotide sequence ID" value="NZ_JRNR01000008.1"/>
</dbReference>
<evidence type="ECO:0000256" key="2">
    <source>
        <dbReference type="SAM" id="SignalP"/>
    </source>
</evidence>
<evidence type="ECO:0000259" key="3">
    <source>
        <dbReference type="Pfam" id="PF03629"/>
    </source>
</evidence>
<evidence type="ECO:0000313" key="5">
    <source>
        <dbReference type="Proteomes" id="UP000029538"/>
    </source>
</evidence>
<dbReference type="PANTHER" id="PTHR31988">
    <property type="entry name" value="ESTERASE, PUTATIVE (DUF303)-RELATED"/>
    <property type="match status" value="1"/>
</dbReference>
<dbReference type="EMBL" id="JRNR01000008">
    <property type="protein sequence ID" value="KGF50201.1"/>
    <property type="molecule type" value="Genomic_DNA"/>
</dbReference>
<protein>
    <recommendedName>
        <fullName evidence="3">Sialate O-acetylesterase domain-containing protein</fullName>
    </recommendedName>
</protein>
<dbReference type="InterPro" id="IPR036514">
    <property type="entry name" value="SGNH_hydro_sf"/>
</dbReference>
<evidence type="ECO:0000256" key="1">
    <source>
        <dbReference type="ARBA" id="ARBA00022801"/>
    </source>
</evidence>
<dbReference type="InterPro" id="IPR005181">
    <property type="entry name" value="SASA"/>
</dbReference>
<keyword evidence="2" id="KW-0732">Signal</keyword>
<comment type="caution">
    <text evidence="4">The sequence shown here is derived from an EMBL/GenBank/DDBJ whole genome shotgun (WGS) entry which is preliminary data.</text>
</comment>
<dbReference type="InterPro" id="IPR052940">
    <property type="entry name" value="Carb_Esterase_6"/>
</dbReference>
<dbReference type="PANTHER" id="PTHR31988:SF19">
    <property type="entry name" value="9-O-ACETYL-N-ACETYLNEURAMINIC ACID DEACETYLASE-RELATED"/>
    <property type="match status" value="1"/>
</dbReference>
<dbReference type="Gene3D" id="3.40.50.1110">
    <property type="entry name" value="SGNH hydrolase"/>
    <property type="match status" value="1"/>
</dbReference>
<gene>
    <name evidence="4" type="ORF">HMPREF0654_02270</name>
</gene>
<dbReference type="AlphaFoldDB" id="A0A096ATZ4"/>
<feature type="signal peptide" evidence="2">
    <location>
        <begin position="1"/>
        <end position="19"/>
    </location>
</feature>
<name>A0A096ATZ4_9BACT</name>
<sequence length="367" mass="40186">MKKKITLLLLFLSIVGVKAQNNDFWIYLAIGQGNMVGTAKVEAKEATVNDNFVVMQTENAASTQLGTWKKAVSPIVSQKGGYGFLEAFGKTMLENTKNKKIGVVAVADETFPMAAYDIEVSHDFVANKTDEKTKAALERYGNNIYGRLIDMARLAQKDGVIKGILLQQDGNDTYNNAWLQRVKKVYYRVLNDLSLDSTKVPLLIGEVGRSEVGGKYAEANKTIGKMHAVLQHSFVVSAKDCALAVDKVHFTEDGYKQLGRRFALKTLQGMGFELSDTHKSSQSTHTKVQSSVIEVNVQISDKGILTATATEPLVKVSVTDTNGASIKEITLPEPSKVFTMDLNELPQGQIIVAFHAIDGEQSFTISN</sequence>
<dbReference type="Proteomes" id="UP000029538">
    <property type="component" value="Unassembled WGS sequence"/>
</dbReference>
<proteinExistence type="predicted"/>
<organism evidence="4 5">
    <name type="scientific">Prevotella disiens DNF00882</name>
    <dbReference type="NCBI Taxonomy" id="1401075"/>
    <lineage>
        <taxon>Bacteria</taxon>
        <taxon>Pseudomonadati</taxon>
        <taxon>Bacteroidota</taxon>
        <taxon>Bacteroidia</taxon>
        <taxon>Bacteroidales</taxon>
        <taxon>Prevotellaceae</taxon>
        <taxon>Prevotella</taxon>
    </lineage>
</organism>
<keyword evidence="1" id="KW-0378">Hydrolase</keyword>